<dbReference type="RefSeq" id="WP_038013787.1">
    <property type="nucleotide sequence ID" value="NZ_FNBW01000008.1"/>
</dbReference>
<evidence type="ECO:0000313" key="3">
    <source>
        <dbReference type="EMBL" id="SDF95484.1"/>
    </source>
</evidence>
<feature type="transmembrane region" description="Helical" evidence="1">
    <location>
        <begin position="12"/>
        <end position="34"/>
    </location>
</feature>
<feature type="transmembrane region" description="Helical" evidence="1">
    <location>
        <begin position="54"/>
        <end position="72"/>
    </location>
</feature>
<comment type="caution">
    <text evidence="3">The sequence shown here is derived from an EMBL/GenBank/DDBJ whole genome shotgun (WGS) entry which is preliminary data.</text>
</comment>
<gene>
    <name evidence="3" type="ORF">SAMN05660686_02888</name>
</gene>
<feature type="domain" description="DUF1206" evidence="2">
    <location>
        <begin position="185"/>
        <end position="253"/>
    </location>
</feature>
<feature type="domain" description="DUF1206" evidence="2">
    <location>
        <begin position="13"/>
        <end position="79"/>
    </location>
</feature>
<dbReference type="AlphaFoldDB" id="A0A8G2EWU4"/>
<reference evidence="3 4" key="1">
    <citation type="submission" date="2016-10" db="EMBL/GenBank/DDBJ databases">
        <authorList>
            <person name="Varghese N."/>
            <person name="Submissions S."/>
        </authorList>
    </citation>
    <scope>NUCLEOTIDE SEQUENCE [LARGE SCALE GENOMIC DNA]</scope>
    <source>
        <strain evidence="3 4">DSM 18839</strain>
    </source>
</reference>
<dbReference type="OrthoDB" id="5702018at2"/>
<proteinExistence type="predicted"/>
<dbReference type="InterPro" id="IPR009597">
    <property type="entry name" value="DUF1206"/>
</dbReference>
<evidence type="ECO:0000256" key="1">
    <source>
        <dbReference type="SAM" id="Phobius"/>
    </source>
</evidence>
<sequence length="272" mass="28781">MDRVYRLETFGRIGFAAHGVVYLLVGWFAIRSALGLGVPTDTKGALHSLVGGPFGWAMLGAMALGLLFYGLFRLVEAILDLNDIGDDARGMVVRTGRIVGAVIHIGLAIYAAALAIGLTLSGGDMNGWTAWLMRQPYGPWMVMAIGAVVFGVALAQAKSAWTADFMDDLTISGETHATAEAVGRAGYAARAFVLTLVAVFLVSAGWNTDPSQAGGLAEALRELQKQPYGPWLLGIVAVGLLMFGLSSFVEAVHRRITDDNVIDRLRAQATGG</sequence>
<organism evidence="3 4">
    <name type="scientific">Thalassobaculum litoreum DSM 18839</name>
    <dbReference type="NCBI Taxonomy" id="1123362"/>
    <lineage>
        <taxon>Bacteria</taxon>
        <taxon>Pseudomonadati</taxon>
        <taxon>Pseudomonadota</taxon>
        <taxon>Alphaproteobacteria</taxon>
        <taxon>Rhodospirillales</taxon>
        <taxon>Thalassobaculaceae</taxon>
        <taxon>Thalassobaculum</taxon>
    </lineage>
</organism>
<accession>A0A8G2EWU4</accession>
<protein>
    <recommendedName>
        <fullName evidence="2">DUF1206 domain-containing protein</fullName>
    </recommendedName>
</protein>
<keyword evidence="4" id="KW-1185">Reference proteome</keyword>
<feature type="transmembrane region" description="Helical" evidence="1">
    <location>
        <begin position="228"/>
        <end position="249"/>
    </location>
</feature>
<evidence type="ECO:0000259" key="2">
    <source>
        <dbReference type="Pfam" id="PF06724"/>
    </source>
</evidence>
<keyword evidence="1" id="KW-0472">Membrane</keyword>
<dbReference type="Pfam" id="PF06724">
    <property type="entry name" value="DUF1206"/>
    <property type="match status" value="3"/>
</dbReference>
<keyword evidence="1" id="KW-1133">Transmembrane helix</keyword>
<feature type="domain" description="DUF1206" evidence="2">
    <location>
        <begin position="96"/>
        <end position="162"/>
    </location>
</feature>
<dbReference type="Proteomes" id="UP000198615">
    <property type="component" value="Unassembled WGS sequence"/>
</dbReference>
<dbReference type="EMBL" id="FNBW01000008">
    <property type="protein sequence ID" value="SDF95484.1"/>
    <property type="molecule type" value="Genomic_DNA"/>
</dbReference>
<feature type="transmembrane region" description="Helical" evidence="1">
    <location>
        <begin position="187"/>
        <end position="208"/>
    </location>
</feature>
<keyword evidence="1" id="KW-0812">Transmembrane</keyword>
<feature type="transmembrane region" description="Helical" evidence="1">
    <location>
        <begin position="98"/>
        <end position="120"/>
    </location>
</feature>
<name>A0A8G2EWU4_9PROT</name>
<feature type="transmembrane region" description="Helical" evidence="1">
    <location>
        <begin position="140"/>
        <end position="157"/>
    </location>
</feature>
<evidence type="ECO:0000313" key="4">
    <source>
        <dbReference type="Proteomes" id="UP000198615"/>
    </source>
</evidence>